<reference evidence="5" key="1">
    <citation type="submission" date="2021-01" db="EMBL/GenBank/DDBJ databases">
        <authorList>
            <person name="Corre E."/>
            <person name="Pelletier E."/>
            <person name="Niang G."/>
            <person name="Scheremetjew M."/>
            <person name="Finn R."/>
            <person name="Kale V."/>
            <person name="Holt S."/>
            <person name="Cochrane G."/>
            <person name="Meng A."/>
            <person name="Brown T."/>
            <person name="Cohen L."/>
        </authorList>
    </citation>
    <scope>NUCLEOTIDE SEQUENCE</scope>
    <source>
        <strain evidence="5">GSBS06</strain>
    </source>
</reference>
<dbReference type="InterPro" id="IPR015433">
    <property type="entry name" value="PI3/4_kinase"/>
</dbReference>
<evidence type="ECO:0000259" key="4">
    <source>
        <dbReference type="PROSITE" id="PS50290"/>
    </source>
</evidence>
<gene>
    <name evidence="5" type="ORF">ASTO00021_LOCUS16224</name>
</gene>
<dbReference type="GO" id="GO:0006897">
    <property type="term" value="P:endocytosis"/>
    <property type="evidence" value="ECO:0007669"/>
    <property type="project" value="TreeGrafter"/>
</dbReference>
<dbReference type="GO" id="GO:0034271">
    <property type="term" value="C:phosphatidylinositol 3-kinase complex, class III, type I"/>
    <property type="evidence" value="ECO:0007669"/>
    <property type="project" value="TreeGrafter"/>
</dbReference>
<dbReference type="EMBL" id="HBIN01021195">
    <property type="protein sequence ID" value="CAE0446217.1"/>
    <property type="molecule type" value="Transcribed_RNA"/>
</dbReference>
<dbReference type="InterPro" id="IPR011009">
    <property type="entry name" value="Kinase-like_dom_sf"/>
</dbReference>
<organism evidence="5">
    <name type="scientific">Aplanochytrium stocchinoi</name>
    <dbReference type="NCBI Taxonomy" id="215587"/>
    <lineage>
        <taxon>Eukaryota</taxon>
        <taxon>Sar</taxon>
        <taxon>Stramenopiles</taxon>
        <taxon>Bigyra</taxon>
        <taxon>Labyrinthulomycetes</taxon>
        <taxon>Thraustochytrida</taxon>
        <taxon>Thraustochytriidae</taxon>
        <taxon>Aplanochytrium</taxon>
    </lineage>
</organism>
<evidence type="ECO:0000313" key="5">
    <source>
        <dbReference type="EMBL" id="CAE0446217.1"/>
    </source>
</evidence>
<dbReference type="PROSITE" id="PS00916">
    <property type="entry name" value="PI3_4_KINASE_2"/>
    <property type="match status" value="1"/>
</dbReference>
<accession>A0A7S3V1P0</accession>
<protein>
    <recommendedName>
        <fullName evidence="4">PI3K/PI4K catalytic domain-containing protein</fullName>
    </recommendedName>
</protein>
<dbReference type="GO" id="GO:0034272">
    <property type="term" value="C:phosphatidylinositol 3-kinase complex, class III, type II"/>
    <property type="evidence" value="ECO:0007669"/>
    <property type="project" value="TreeGrafter"/>
</dbReference>
<feature type="compositionally biased region" description="Basic and acidic residues" evidence="3">
    <location>
        <begin position="13"/>
        <end position="29"/>
    </location>
</feature>
<dbReference type="PANTHER" id="PTHR10048">
    <property type="entry name" value="PHOSPHATIDYLINOSITOL KINASE"/>
    <property type="match status" value="1"/>
</dbReference>
<dbReference type="PROSITE" id="PS50290">
    <property type="entry name" value="PI3_4_KINASE_3"/>
    <property type="match status" value="1"/>
</dbReference>
<keyword evidence="2" id="KW-0418">Kinase</keyword>
<evidence type="ECO:0000256" key="2">
    <source>
        <dbReference type="ARBA" id="ARBA00022777"/>
    </source>
</evidence>
<dbReference type="InterPro" id="IPR018936">
    <property type="entry name" value="PI3/4_kinase_CS"/>
</dbReference>
<dbReference type="InterPro" id="IPR000403">
    <property type="entry name" value="PI3/4_kinase_cat_dom"/>
</dbReference>
<dbReference type="CDD" id="cd00896">
    <property type="entry name" value="PI3Kc_III"/>
    <property type="match status" value="1"/>
</dbReference>
<name>A0A7S3V1P0_9STRA</name>
<dbReference type="SMART" id="SM00146">
    <property type="entry name" value="PI3Kc"/>
    <property type="match status" value="1"/>
</dbReference>
<dbReference type="GO" id="GO:0005768">
    <property type="term" value="C:endosome"/>
    <property type="evidence" value="ECO:0007669"/>
    <property type="project" value="TreeGrafter"/>
</dbReference>
<evidence type="ECO:0000256" key="1">
    <source>
        <dbReference type="ARBA" id="ARBA00022679"/>
    </source>
</evidence>
<dbReference type="PROSITE" id="PS00915">
    <property type="entry name" value="PI3_4_KINASE_1"/>
    <property type="match status" value="1"/>
</dbReference>
<dbReference type="GO" id="GO:0005777">
    <property type="term" value="C:peroxisome"/>
    <property type="evidence" value="ECO:0007669"/>
    <property type="project" value="TreeGrafter"/>
</dbReference>
<dbReference type="InterPro" id="IPR036940">
    <property type="entry name" value="PI3/4_kinase_cat_sf"/>
</dbReference>
<dbReference type="GO" id="GO:0048015">
    <property type="term" value="P:phosphatidylinositol-mediated signaling"/>
    <property type="evidence" value="ECO:0007669"/>
    <property type="project" value="TreeGrafter"/>
</dbReference>
<dbReference type="GO" id="GO:0000407">
    <property type="term" value="C:phagophore assembly site"/>
    <property type="evidence" value="ECO:0007669"/>
    <property type="project" value="TreeGrafter"/>
</dbReference>
<dbReference type="AlphaFoldDB" id="A0A7S3V1P0"/>
<dbReference type="InterPro" id="IPR057756">
    <property type="entry name" value="PI3-kinase_type3/VPS34_cat"/>
</dbReference>
<dbReference type="SUPFAM" id="SSF56112">
    <property type="entry name" value="Protein kinase-like (PK-like)"/>
    <property type="match status" value="1"/>
</dbReference>
<proteinExistence type="predicted"/>
<dbReference type="Pfam" id="PF00454">
    <property type="entry name" value="PI3_PI4_kinase"/>
    <property type="match status" value="1"/>
</dbReference>
<dbReference type="Gene3D" id="3.30.1010.10">
    <property type="entry name" value="Phosphatidylinositol 3-kinase Catalytic Subunit, Chain A, domain 4"/>
    <property type="match status" value="1"/>
</dbReference>
<keyword evidence="1" id="KW-0808">Transferase</keyword>
<feature type="domain" description="PI3K/PI4K catalytic" evidence="4">
    <location>
        <begin position="36"/>
        <end position="360"/>
    </location>
</feature>
<feature type="region of interest" description="Disordered" evidence="3">
    <location>
        <begin position="1"/>
        <end position="29"/>
    </location>
</feature>
<dbReference type="PANTHER" id="PTHR10048:SF7">
    <property type="entry name" value="PHOSPHATIDYLINOSITOL 3-KINASE CATALYTIC SUBUNIT TYPE 3"/>
    <property type="match status" value="1"/>
</dbReference>
<dbReference type="GO" id="GO:0000045">
    <property type="term" value="P:autophagosome assembly"/>
    <property type="evidence" value="ECO:0007669"/>
    <property type="project" value="TreeGrafter"/>
</dbReference>
<dbReference type="GO" id="GO:0016303">
    <property type="term" value="F:1-phosphatidylinositol-3-kinase activity"/>
    <property type="evidence" value="ECO:0007669"/>
    <property type="project" value="TreeGrafter"/>
</dbReference>
<dbReference type="Gene3D" id="1.10.1070.11">
    <property type="entry name" value="Phosphatidylinositol 3-/4-kinase, catalytic domain"/>
    <property type="match status" value="1"/>
</dbReference>
<sequence>MDLVLENPSQQGRSEKEVESDKNATENNAKEKTMLMLKHRNSNSSTSGSLTVERKQKCFTIMFKAGDDLRQDQLVLQMIGVMDSMFKNVNLDLNLTLYRVLATSTSEGMMEFVTDGSAVSKVLAQYGTTRNFFRKHCPWPPRRGKLSDVRVLSKSESQVPATTGSHSKDSGLVHRETRNSHMMIGNTSKSGAGAVVAEAQRDGIDPSCLSRFIKSCAGYCVISYIIGIGDRHLDNIMIKPTGELFHIDFGFIFGRDPKAWATPIRLTKEMIDTMGGRESAGYQRFKSHCCQAFKVLRNNASLILNLFHLMKDAGIPDLSVNQDYNTVLLKMKNRFMLDRSDEQAETQLLNLIDQSADALAPVIYDMFHRAATAIK</sequence>
<evidence type="ECO:0000256" key="3">
    <source>
        <dbReference type="SAM" id="MobiDB-lite"/>
    </source>
</evidence>